<proteinExistence type="predicted"/>
<evidence type="ECO:0000256" key="1">
    <source>
        <dbReference type="ARBA" id="ARBA00023125"/>
    </source>
</evidence>
<dbReference type="PANTHER" id="PTHR30204">
    <property type="entry name" value="REDOX-CYCLING DRUG-SENSING TRANSCRIPTIONAL ACTIVATOR SOXR"/>
    <property type="match status" value="1"/>
</dbReference>
<dbReference type="STRING" id="112248.SAMN05444392_102505"/>
<accession>A0A1M4VRL1</accession>
<dbReference type="AlphaFoldDB" id="A0A1M4VRL1"/>
<gene>
    <name evidence="3" type="ORF">SAMN05444392_102505</name>
</gene>
<dbReference type="Proteomes" id="UP000184476">
    <property type="component" value="Unassembled WGS sequence"/>
</dbReference>
<dbReference type="Gene3D" id="1.10.1660.10">
    <property type="match status" value="1"/>
</dbReference>
<dbReference type="EMBL" id="FQVL01000002">
    <property type="protein sequence ID" value="SHE71704.1"/>
    <property type="molecule type" value="Genomic_DNA"/>
</dbReference>
<dbReference type="InterPro" id="IPR000551">
    <property type="entry name" value="MerR-type_HTH_dom"/>
</dbReference>
<dbReference type="InterPro" id="IPR047057">
    <property type="entry name" value="MerR_fam"/>
</dbReference>
<protein>
    <submittedName>
        <fullName evidence="3">Transcriptional regulator, MerR family</fullName>
    </submittedName>
</protein>
<dbReference type="Pfam" id="PF13411">
    <property type="entry name" value="MerR_1"/>
    <property type="match status" value="1"/>
</dbReference>
<dbReference type="SUPFAM" id="SSF46955">
    <property type="entry name" value="Putative DNA-binding domain"/>
    <property type="match status" value="1"/>
</dbReference>
<name>A0A1M4VRL1_9BACL</name>
<organism evidence="3 4">
    <name type="scientific">Seinonella peptonophila</name>
    <dbReference type="NCBI Taxonomy" id="112248"/>
    <lineage>
        <taxon>Bacteria</taxon>
        <taxon>Bacillati</taxon>
        <taxon>Bacillota</taxon>
        <taxon>Bacilli</taxon>
        <taxon>Bacillales</taxon>
        <taxon>Thermoactinomycetaceae</taxon>
        <taxon>Seinonella</taxon>
    </lineage>
</organism>
<keyword evidence="1" id="KW-0238">DNA-binding</keyword>
<dbReference type="SMART" id="SM00422">
    <property type="entry name" value="HTH_MERR"/>
    <property type="match status" value="1"/>
</dbReference>
<dbReference type="GO" id="GO:0003677">
    <property type="term" value="F:DNA binding"/>
    <property type="evidence" value="ECO:0007669"/>
    <property type="project" value="UniProtKB-KW"/>
</dbReference>
<dbReference type="PRINTS" id="PR00040">
    <property type="entry name" value="HTHMERR"/>
</dbReference>
<sequence>MYTIGQASKLTGFSPDTLRYYEKIGLLDTPQRGEGRARIYDKSSIQRIQALRCLKKAGLSLKDIKEFIHEEQCFKSNFTHLSDDELQIIRNRSKILSGHLNSIEEQVQQLNQIAESTKEQLRYYTQILSEHLDSQNKKETLT</sequence>
<dbReference type="PANTHER" id="PTHR30204:SF83">
    <property type="entry name" value="TRANSCRIPTIONAL REGULATOR, MERR FAMILY"/>
    <property type="match status" value="1"/>
</dbReference>
<dbReference type="InterPro" id="IPR009061">
    <property type="entry name" value="DNA-bd_dom_put_sf"/>
</dbReference>
<reference evidence="3 4" key="1">
    <citation type="submission" date="2016-11" db="EMBL/GenBank/DDBJ databases">
        <authorList>
            <person name="Jaros S."/>
            <person name="Januszkiewicz K."/>
            <person name="Wedrychowicz H."/>
        </authorList>
    </citation>
    <scope>NUCLEOTIDE SEQUENCE [LARGE SCALE GENOMIC DNA]</scope>
    <source>
        <strain evidence="3 4">DSM 44666</strain>
    </source>
</reference>
<dbReference type="PROSITE" id="PS50937">
    <property type="entry name" value="HTH_MERR_2"/>
    <property type="match status" value="1"/>
</dbReference>
<dbReference type="RefSeq" id="WP_073154062.1">
    <property type="nucleotide sequence ID" value="NZ_FQVL01000002.1"/>
</dbReference>
<evidence type="ECO:0000313" key="4">
    <source>
        <dbReference type="Proteomes" id="UP000184476"/>
    </source>
</evidence>
<keyword evidence="4" id="KW-1185">Reference proteome</keyword>
<evidence type="ECO:0000259" key="2">
    <source>
        <dbReference type="PROSITE" id="PS50937"/>
    </source>
</evidence>
<evidence type="ECO:0000313" key="3">
    <source>
        <dbReference type="EMBL" id="SHE71704.1"/>
    </source>
</evidence>
<dbReference type="GO" id="GO:0003700">
    <property type="term" value="F:DNA-binding transcription factor activity"/>
    <property type="evidence" value="ECO:0007669"/>
    <property type="project" value="InterPro"/>
</dbReference>
<feature type="domain" description="HTH merR-type" evidence="2">
    <location>
        <begin position="1"/>
        <end position="70"/>
    </location>
</feature>